<comment type="caution">
    <text evidence="2">The sequence shown here is derived from an EMBL/GenBank/DDBJ whole genome shotgun (WGS) entry which is preliminary data.</text>
</comment>
<sequence>MLGLLSAVVLFNAFAFFTNSRLTKSQILQIWTFTIAFQIFVDTYMNQKFHGYWYFDRGIDLKAIPALIVLIPPVNMIFLNRYPFGYPLLKRIMYVILWAIGITLYEWLAVLPEPWGYFRYGWWKITYSLLVNPLLLYIVVKFYELVRKFENES</sequence>
<keyword evidence="3" id="KW-1185">Reference proteome</keyword>
<gene>
    <name evidence="2" type="ORF">M3N64_13085</name>
</gene>
<name>A0ABT0MD97_9BACL</name>
<protein>
    <submittedName>
        <fullName evidence="2">Uncharacterized protein</fullName>
    </submittedName>
</protein>
<evidence type="ECO:0000256" key="1">
    <source>
        <dbReference type="SAM" id="Phobius"/>
    </source>
</evidence>
<accession>A0ABT0MD97</accession>
<keyword evidence="1" id="KW-0472">Membrane</keyword>
<feature type="transmembrane region" description="Helical" evidence="1">
    <location>
        <begin position="122"/>
        <end position="140"/>
    </location>
</feature>
<keyword evidence="1" id="KW-1133">Transmembrane helix</keyword>
<feature type="transmembrane region" description="Helical" evidence="1">
    <location>
        <begin position="92"/>
        <end position="110"/>
    </location>
</feature>
<evidence type="ECO:0000313" key="2">
    <source>
        <dbReference type="EMBL" id="MCL1632855.1"/>
    </source>
</evidence>
<proteinExistence type="predicted"/>
<reference evidence="2 3" key="1">
    <citation type="submission" date="2022-05" db="EMBL/GenBank/DDBJ databases">
        <title>Sporolactobacillus sp nov CPB3-1, isolated from tree bark (Mangifera indica L.).</title>
        <authorList>
            <person name="Phuengjayaem S."/>
            <person name="Tanasupawat S."/>
        </authorList>
    </citation>
    <scope>NUCLEOTIDE SEQUENCE [LARGE SCALE GENOMIC DNA]</scope>
    <source>
        <strain evidence="2 3">CPB3-1</strain>
    </source>
</reference>
<dbReference type="EMBL" id="JAMAST010000024">
    <property type="protein sequence ID" value="MCL1632855.1"/>
    <property type="molecule type" value="Genomic_DNA"/>
</dbReference>
<feature type="transmembrane region" description="Helical" evidence="1">
    <location>
        <begin position="63"/>
        <end position="80"/>
    </location>
</feature>
<evidence type="ECO:0000313" key="3">
    <source>
        <dbReference type="Proteomes" id="UP001203004"/>
    </source>
</evidence>
<organism evidence="2 3">
    <name type="scientific">Sporolactobacillus mangiferae</name>
    <dbReference type="NCBI Taxonomy" id="2940498"/>
    <lineage>
        <taxon>Bacteria</taxon>
        <taxon>Bacillati</taxon>
        <taxon>Bacillota</taxon>
        <taxon>Bacilli</taxon>
        <taxon>Bacillales</taxon>
        <taxon>Sporolactobacillaceae</taxon>
        <taxon>Sporolactobacillus</taxon>
    </lineage>
</organism>
<dbReference type="Proteomes" id="UP001203004">
    <property type="component" value="Unassembled WGS sequence"/>
</dbReference>
<keyword evidence="1" id="KW-0812">Transmembrane</keyword>